<evidence type="ECO:0000256" key="1">
    <source>
        <dbReference type="SAM" id="MobiDB-lite"/>
    </source>
</evidence>
<evidence type="ECO:0000313" key="3">
    <source>
        <dbReference type="EMBL" id="MCE4554335.1"/>
    </source>
</evidence>
<dbReference type="InterPro" id="IPR025295">
    <property type="entry name" value="eCIS_core_dom"/>
</dbReference>
<accession>A0ABS8XSR7</accession>
<dbReference type="RefSeq" id="WP_233371261.1">
    <property type="nucleotide sequence ID" value="NZ_JAJTWU010000003.1"/>
</dbReference>
<reference evidence="3 4" key="1">
    <citation type="submission" date="2021-12" db="EMBL/GenBank/DDBJ databases">
        <title>Genome seq of P8.</title>
        <authorList>
            <person name="Seo T."/>
        </authorList>
    </citation>
    <scope>NUCLEOTIDE SEQUENCE [LARGE SCALE GENOMIC DNA]</scope>
    <source>
        <strain evidence="3 4">P8</strain>
    </source>
</reference>
<feature type="region of interest" description="Disordered" evidence="1">
    <location>
        <begin position="1"/>
        <end position="74"/>
    </location>
</feature>
<organism evidence="3 4">
    <name type="scientific">Pelomonas cellulosilytica</name>
    <dbReference type="NCBI Taxonomy" id="2906762"/>
    <lineage>
        <taxon>Bacteria</taxon>
        <taxon>Pseudomonadati</taxon>
        <taxon>Pseudomonadota</taxon>
        <taxon>Betaproteobacteria</taxon>
        <taxon>Burkholderiales</taxon>
        <taxon>Sphaerotilaceae</taxon>
        <taxon>Roseateles</taxon>
    </lineage>
</organism>
<evidence type="ECO:0000259" key="2">
    <source>
        <dbReference type="Pfam" id="PF13699"/>
    </source>
</evidence>
<sequence length="540" mass="60040">MKKSVRDTLSVRHLPAAQRDNQQDNGHLPAQSAAASLQQTQSHRVSAALGTPVQRTAAPTLNSDDVTSRRLAAPVERAENRTGMPDALKAGIESLAGMDMSDVRVHRDSGKPAQLNAFAYAQGNDIHLGPGQEHHLPHEAWHVVQQAQGRVSPTGSVGGVALNDDARLEREADEMGIRALDGARAAPTVQRLSFGQAPPAIAQLVNFPKDSTGSLDDVKTKVGEGDKEREVTGTKLQEEILELARTAGQEGGYRLGSYYLSHGGQLARKREADDEKHGMPLLPETFDVAPLDELVKPYIFLTLGDAKQLDYIKENADQIFKTHDVVIDVDCQFDRTGQVGFHKDSRGTTTFVNLTFTNDKSMQGTENYEDLEGDPGLEEKLPEEVRRDIEKRRVEHKEPDVIRAPRLREHGRISFSDPNIYHSTPLLGHRKPFQGETLTYGYIKKALDGMLPKGEELGTDMNHWVQLYKKYIGGIYSSHGFEELSKRKETRATKQNATLHRTRALSTDLSSTATRQWLAEQVKLTRTFIRTWVRFVPRVG</sequence>
<evidence type="ECO:0000313" key="4">
    <source>
        <dbReference type="Proteomes" id="UP001200741"/>
    </source>
</evidence>
<dbReference type="EMBL" id="JAJTWU010000003">
    <property type="protein sequence ID" value="MCE4554335.1"/>
    <property type="molecule type" value="Genomic_DNA"/>
</dbReference>
<dbReference type="Pfam" id="PF13699">
    <property type="entry name" value="eCIS_core"/>
    <property type="match status" value="1"/>
</dbReference>
<feature type="domain" description="eCIS core" evidence="2">
    <location>
        <begin position="84"/>
        <end position="149"/>
    </location>
</feature>
<gene>
    <name evidence="3" type="ORF">LXT13_07730</name>
</gene>
<feature type="compositionally biased region" description="Polar residues" evidence="1">
    <location>
        <begin position="53"/>
        <end position="65"/>
    </location>
</feature>
<proteinExistence type="predicted"/>
<comment type="caution">
    <text evidence="3">The sequence shown here is derived from an EMBL/GenBank/DDBJ whole genome shotgun (WGS) entry which is preliminary data.</text>
</comment>
<feature type="compositionally biased region" description="Basic and acidic residues" evidence="1">
    <location>
        <begin position="1"/>
        <end position="10"/>
    </location>
</feature>
<feature type="compositionally biased region" description="Low complexity" evidence="1">
    <location>
        <begin position="30"/>
        <end position="42"/>
    </location>
</feature>
<protein>
    <submittedName>
        <fullName evidence="3">DUF4157 domain-containing protein</fullName>
    </submittedName>
</protein>
<dbReference type="Proteomes" id="UP001200741">
    <property type="component" value="Unassembled WGS sequence"/>
</dbReference>
<name>A0ABS8XSR7_9BURK</name>
<keyword evidence="4" id="KW-1185">Reference proteome</keyword>